<reference evidence="2" key="1">
    <citation type="submission" date="2025-08" db="UniProtKB">
        <authorList>
            <consortium name="Ensembl"/>
        </authorList>
    </citation>
    <scope>IDENTIFICATION</scope>
</reference>
<evidence type="ECO:0000313" key="3">
    <source>
        <dbReference type="Proteomes" id="UP000265000"/>
    </source>
</evidence>
<dbReference type="Ensembl" id="ENSFHET00000002770.1">
    <property type="protein sequence ID" value="ENSFHEP00000008062.1"/>
    <property type="gene ID" value="ENSFHEG00000009250.1"/>
</dbReference>
<feature type="compositionally biased region" description="Pro residues" evidence="1">
    <location>
        <begin position="70"/>
        <end position="85"/>
    </location>
</feature>
<protein>
    <recommendedName>
        <fullName evidence="4">DUF4939 domain-containing protein</fullName>
    </recommendedName>
</protein>
<reference evidence="2" key="2">
    <citation type="submission" date="2025-09" db="UniProtKB">
        <authorList>
            <consortium name="Ensembl"/>
        </authorList>
    </citation>
    <scope>IDENTIFICATION</scope>
</reference>
<dbReference type="Proteomes" id="UP000265000">
    <property type="component" value="Unplaced"/>
</dbReference>
<evidence type="ECO:0008006" key="4">
    <source>
        <dbReference type="Google" id="ProtNLM"/>
    </source>
</evidence>
<dbReference type="GeneTree" id="ENSGT00940000177401"/>
<accession>A0A3Q2P791</accession>
<proteinExistence type="predicted"/>
<evidence type="ECO:0000256" key="1">
    <source>
        <dbReference type="SAM" id="MobiDB-lite"/>
    </source>
</evidence>
<feature type="region of interest" description="Disordered" evidence="1">
    <location>
        <begin position="64"/>
        <end position="90"/>
    </location>
</feature>
<dbReference type="AlphaFoldDB" id="A0A3Q2P791"/>
<name>A0A3Q2P791_FUNHE</name>
<evidence type="ECO:0000313" key="2">
    <source>
        <dbReference type="Ensembl" id="ENSFHEP00000008062.1"/>
    </source>
</evidence>
<sequence length="209" mass="22837">KYLDFQENSCRANGAVSYSGIAVRALQDQVQGVSAQLGMISDALQTALQNLDLFLPLPVSTSAPNLKPESPGPIPLTRETPPPNPETYSEEGGDCGGFLFQCLLVFNKFPHAYQQDYSRIWFILGLLTGQALRWAEALFPNCQDFGCSFNEFLTEFKTVFFGAVDLAEQSHFAIEFRTLASGSASLPTPVFTLPSMCLRSNPSSPAPEN</sequence>
<organism evidence="2 3">
    <name type="scientific">Fundulus heteroclitus</name>
    <name type="common">Killifish</name>
    <name type="synonym">Mummichog</name>
    <dbReference type="NCBI Taxonomy" id="8078"/>
    <lineage>
        <taxon>Eukaryota</taxon>
        <taxon>Metazoa</taxon>
        <taxon>Chordata</taxon>
        <taxon>Craniata</taxon>
        <taxon>Vertebrata</taxon>
        <taxon>Euteleostomi</taxon>
        <taxon>Actinopterygii</taxon>
        <taxon>Neopterygii</taxon>
        <taxon>Teleostei</taxon>
        <taxon>Neoteleostei</taxon>
        <taxon>Acanthomorphata</taxon>
        <taxon>Ovalentaria</taxon>
        <taxon>Atherinomorphae</taxon>
        <taxon>Cyprinodontiformes</taxon>
        <taxon>Fundulidae</taxon>
        <taxon>Fundulus</taxon>
    </lineage>
</organism>
<keyword evidence="3" id="KW-1185">Reference proteome</keyword>